<name>A0A9D1CY65_9FIRM</name>
<organism evidence="1 2">
    <name type="scientific">Candidatus Coprosoma intestinipullorum</name>
    <dbReference type="NCBI Taxonomy" id="2840752"/>
    <lineage>
        <taxon>Bacteria</taxon>
        <taxon>Bacillati</taxon>
        <taxon>Bacillota</taxon>
        <taxon>Bacillota incertae sedis</taxon>
        <taxon>Candidatus Coprosoma</taxon>
    </lineage>
</organism>
<protein>
    <submittedName>
        <fullName evidence="1">Rpn family recombination-promoting nuclease/putative transposase</fullName>
    </submittedName>
</protein>
<dbReference type="Pfam" id="PF12784">
    <property type="entry name" value="PDDEXK_2"/>
    <property type="match status" value="1"/>
</dbReference>
<reference evidence="1" key="1">
    <citation type="submission" date="2020-10" db="EMBL/GenBank/DDBJ databases">
        <authorList>
            <person name="Gilroy R."/>
        </authorList>
    </citation>
    <scope>NUCLEOTIDE SEQUENCE</scope>
    <source>
        <strain evidence="1">CHK147-3167</strain>
    </source>
</reference>
<dbReference type="InterPro" id="IPR010106">
    <property type="entry name" value="RpnA"/>
</dbReference>
<proteinExistence type="predicted"/>
<reference evidence="1" key="2">
    <citation type="journal article" date="2021" name="PeerJ">
        <title>Extensive microbial diversity within the chicken gut microbiome revealed by metagenomics and culture.</title>
        <authorList>
            <person name="Gilroy R."/>
            <person name="Ravi A."/>
            <person name="Getino M."/>
            <person name="Pursley I."/>
            <person name="Horton D.L."/>
            <person name="Alikhan N.F."/>
            <person name="Baker D."/>
            <person name="Gharbi K."/>
            <person name="Hall N."/>
            <person name="Watson M."/>
            <person name="Adriaenssens E.M."/>
            <person name="Foster-Nyarko E."/>
            <person name="Jarju S."/>
            <person name="Secka A."/>
            <person name="Antonio M."/>
            <person name="Oren A."/>
            <person name="Chaudhuri R.R."/>
            <person name="La Ragione R."/>
            <person name="Hildebrand F."/>
            <person name="Pallen M.J."/>
        </authorList>
    </citation>
    <scope>NUCLEOTIDE SEQUENCE</scope>
    <source>
        <strain evidence="1">CHK147-3167</strain>
    </source>
</reference>
<evidence type="ECO:0000313" key="1">
    <source>
        <dbReference type="EMBL" id="HIQ90274.1"/>
    </source>
</evidence>
<evidence type="ECO:0000313" key="2">
    <source>
        <dbReference type="Proteomes" id="UP000886786"/>
    </source>
</evidence>
<comment type="caution">
    <text evidence="1">The sequence shown here is derived from an EMBL/GenBank/DDBJ whole genome shotgun (WGS) entry which is preliminary data.</text>
</comment>
<dbReference type="NCBIfam" id="TIGR01784">
    <property type="entry name" value="T_den_put_tspse"/>
    <property type="match status" value="1"/>
</dbReference>
<dbReference type="EMBL" id="DVFV01000028">
    <property type="protein sequence ID" value="HIQ90274.1"/>
    <property type="molecule type" value="Genomic_DNA"/>
</dbReference>
<sequence length="300" mass="35035">MSHKYKLLEQDKVIPATFDKIFKSIWQDERNKNLLSYMISFITKLNKKELYNNMVFKNTELPKTNFKEKGMITDLLITSLKTLFNLEMNKNPDKGRIKKNNGYAHKLAIETSKTNGKYNKLIQINFNASVNFDNELSSEYMMRSRDRKTCADENYIIHHISMVKIVYKYYNNNRLNKFEKAIVMMYTDDKKVLEELSKGDEDLMKLKETIEEKSRDDEIIGLYNEKEMQDYVNQINLEDSHEEGYKIGKEAGKKEGLKEGKENALIETAKRFLNLGISVKDIAKGTGLTEKEINNLSKSL</sequence>
<accession>A0A9D1CY65</accession>
<gene>
    <name evidence="1" type="ORF">IAB27_01405</name>
</gene>
<dbReference type="AlphaFoldDB" id="A0A9D1CY65"/>
<dbReference type="Proteomes" id="UP000886786">
    <property type="component" value="Unassembled WGS sequence"/>
</dbReference>